<dbReference type="Gene3D" id="1.20.5.4130">
    <property type="match status" value="1"/>
</dbReference>
<keyword evidence="7" id="KW-1185">Reference proteome</keyword>
<reference evidence="6 7" key="1">
    <citation type="journal article" date="2020" name="Mol. Plant">
        <title>The Chromosome-Based Rubber Tree Genome Provides New Insights into Spurge Genome Evolution and Rubber Biosynthesis.</title>
        <authorList>
            <person name="Liu J."/>
            <person name="Shi C."/>
            <person name="Shi C.C."/>
            <person name="Li W."/>
            <person name="Zhang Q.J."/>
            <person name="Zhang Y."/>
            <person name="Li K."/>
            <person name="Lu H.F."/>
            <person name="Shi C."/>
            <person name="Zhu S.T."/>
            <person name="Xiao Z.Y."/>
            <person name="Nan H."/>
            <person name="Yue Y."/>
            <person name="Zhu X.G."/>
            <person name="Wu Y."/>
            <person name="Hong X.N."/>
            <person name="Fan G.Y."/>
            <person name="Tong Y."/>
            <person name="Zhang D."/>
            <person name="Mao C.L."/>
            <person name="Liu Y.L."/>
            <person name="Hao S.J."/>
            <person name="Liu W.Q."/>
            <person name="Lv M.Q."/>
            <person name="Zhang H.B."/>
            <person name="Liu Y."/>
            <person name="Hu-Tang G.R."/>
            <person name="Wang J.P."/>
            <person name="Wang J.H."/>
            <person name="Sun Y.H."/>
            <person name="Ni S.B."/>
            <person name="Chen W.B."/>
            <person name="Zhang X.C."/>
            <person name="Jiao Y.N."/>
            <person name="Eichler E.E."/>
            <person name="Li G.H."/>
            <person name="Liu X."/>
            <person name="Gao L.Z."/>
        </authorList>
    </citation>
    <scope>NUCLEOTIDE SEQUENCE [LARGE SCALE GENOMIC DNA]</scope>
    <source>
        <strain evidence="7">cv. GT1</strain>
        <tissue evidence="6">Leaf</tissue>
    </source>
</reference>
<keyword evidence="1" id="KW-0677">Repeat</keyword>
<gene>
    <name evidence="6" type="ORF">GH714_018242</name>
</gene>
<dbReference type="Pfam" id="PF18052">
    <property type="entry name" value="Rx_N"/>
    <property type="match status" value="1"/>
</dbReference>
<evidence type="ECO:0000256" key="4">
    <source>
        <dbReference type="SAM" id="Coils"/>
    </source>
</evidence>
<name>A0A6A6N2T0_HEVBR</name>
<dbReference type="Proteomes" id="UP000467840">
    <property type="component" value="Chromosome 10"/>
</dbReference>
<feature type="domain" description="Disease resistance N-terminal" evidence="5">
    <location>
        <begin position="14"/>
        <end position="105"/>
    </location>
</feature>
<evidence type="ECO:0000259" key="5">
    <source>
        <dbReference type="Pfam" id="PF18052"/>
    </source>
</evidence>
<evidence type="ECO:0000256" key="2">
    <source>
        <dbReference type="ARBA" id="ARBA00022741"/>
    </source>
</evidence>
<keyword evidence="4" id="KW-0175">Coiled coil</keyword>
<evidence type="ECO:0000313" key="6">
    <source>
        <dbReference type="EMBL" id="KAF2319727.1"/>
    </source>
</evidence>
<keyword evidence="2" id="KW-0547">Nucleotide-binding</keyword>
<feature type="coiled-coil region" evidence="4">
    <location>
        <begin position="44"/>
        <end position="95"/>
    </location>
</feature>
<accession>A0A6A6N2T0</accession>
<dbReference type="EMBL" id="JAAGAX010000003">
    <property type="protein sequence ID" value="KAF2319727.1"/>
    <property type="molecule type" value="Genomic_DNA"/>
</dbReference>
<evidence type="ECO:0000256" key="3">
    <source>
        <dbReference type="ARBA" id="ARBA00022821"/>
    </source>
</evidence>
<comment type="caution">
    <text evidence="6">The sequence shown here is derived from an EMBL/GenBank/DDBJ whole genome shotgun (WGS) entry which is preliminary data.</text>
</comment>
<dbReference type="GO" id="GO:0000166">
    <property type="term" value="F:nucleotide binding"/>
    <property type="evidence" value="ECO:0007669"/>
    <property type="project" value="UniProtKB-KW"/>
</dbReference>
<protein>
    <recommendedName>
        <fullName evidence="5">Disease resistance N-terminal domain-containing protein</fullName>
    </recommendedName>
</protein>
<dbReference type="InterPro" id="IPR041118">
    <property type="entry name" value="Rx_N"/>
</dbReference>
<keyword evidence="3" id="KW-0611">Plant defense</keyword>
<dbReference type="GO" id="GO:0006952">
    <property type="term" value="P:defense response"/>
    <property type="evidence" value="ECO:0007669"/>
    <property type="project" value="UniProtKB-KW"/>
</dbReference>
<organism evidence="6 7">
    <name type="scientific">Hevea brasiliensis</name>
    <name type="common">Para rubber tree</name>
    <name type="synonym">Siphonia brasiliensis</name>
    <dbReference type="NCBI Taxonomy" id="3981"/>
    <lineage>
        <taxon>Eukaryota</taxon>
        <taxon>Viridiplantae</taxon>
        <taxon>Streptophyta</taxon>
        <taxon>Embryophyta</taxon>
        <taxon>Tracheophyta</taxon>
        <taxon>Spermatophyta</taxon>
        <taxon>Magnoliopsida</taxon>
        <taxon>eudicotyledons</taxon>
        <taxon>Gunneridae</taxon>
        <taxon>Pentapetalae</taxon>
        <taxon>rosids</taxon>
        <taxon>fabids</taxon>
        <taxon>Malpighiales</taxon>
        <taxon>Euphorbiaceae</taxon>
        <taxon>Crotonoideae</taxon>
        <taxon>Micrandreae</taxon>
        <taxon>Hevea</taxon>
    </lineage>
</organism>
<sequence>MTFTTAVSFIAESALSSFIQALFERIECPEFLKFARERQVSAEINEWEKRLRTIQAMLEDAEEKQMSNQSVKMWLDELKDLAYDVEDILDEFQTESLQRQLKGETEAGSSKLRKLFILCQLPSIQGSHVQFNDVVQDEGDHYQISADRRPAKRLGFDKEKCWWDVL</sequence>
<evidence type="ECO:0000313" key="7">
    <source>
        <dbReference type="Proteomes" id="UP000467840"/>
    </source>
</evidence>
<proteinExistence type="predicted"/>
<dbReference type="AlphaFoldDB" id="A0A6A6N2T0"/>
<evidence type="ECO:0000256" key="1">
    <source>
        <dbReference type="ARBA" id="ARBA00022737"/>
    </source>
</evidence>